<evidence type="ECO:0000313" key="2">
    <source>
        <dbReference type="Proteomes" id="UP000199109"/>
    </source>
</evidence>
<gene>
    <name evidence="1" type="ORF">SAMN05421636_1155</name>
</gene>
<dbReference type="SUPFAM" id="SSF51445">
    <property type="entry name" value="(Trans)glycosidases"/>
    <property type="match status" value="1"/>
</dbReference>
<dbReference type="EMBL" id="FNAO01000015">
    <property type="protein sequence ID" value="SDF17250.1"/>
    <property type="molecule type" value="Genomic_DNA"/>
</dbReference>
<keyword evidence="2" id="KW-1185">Reference proteome</keyword>
<dbReference type="OrthoDB" id="99887at2"/>
<reference evidence="1 2" key="1">
    <citation type="submission" date="2016-10" db="EMBL/GenBank/DDBJ databases">
        <authorList>
            <person name="de Groot N.N."/>
        </authorList>
    </citation>
    <scope>NUCLEOTIDE SEQUENCE [LARGE SCALE GENOMIC DNA]</scope>
    <source>
        <strain evidence="1 2">DSM 23421</strain>
    </source>
</reference>
<evidence type="ECO:0000313" key="1">
    <source>
        <dbReference type="EMBL" id="SDF17250.1"/>
    </source>
</evidence>
<organism evidence="1 2">
    <name type="scientific">Pricia antarctica</name>
    <dbReference type="NCBI Taxonomy" id="641691"/>
    <lineage>
        <taxon>Bacteria</taxon>
        <taxon>Pseudomonadati</taxon>
        <taxon>Bacteroidota</taxon>
        <taxon>Flavobacteriia</taxon>
        <taxon>Flavobacteriales</taxon>
        <taxon>Flavobacteriaceae</taxon>
        <taxon>Pricia</taxon>
    </lineage>
</organism>
<dbReference type="Proteomes" id="UP000199109">
    <property type="component" value="Unassembled WGS sequence"/>
</dbReference>
<dbReference type="InterPro" id="IPR017853">
    <property type="entry name" value="GH"/>
</dbReference>
<proteinExistence type="predicted"/>
<sequence>MKRHLLARFILSFLSFLFSIISLHAGVGEKSPALSIITDKSPGASVEHGLTKLMDALEERNISFEKVGSMEEANGASIIVTGLSSGEGIAAGLLKNGNRSMPQVPEALTIWRTDWQKTPVWVIGGYDDRGLMYALLDVANRVGWSNDVKNPMEGVTEITDEPDVSERAISIYTMNRAYWESKFYDESYWESYLDMLAKNRFNSLVIIFGYENGGFLAPAYPYFFDVESFPDVKMVGISPEEQKRNLDTFNNLIKMAHERGIGLTAGIWDHIYRGGVQGGGIPGTKNAPDQPMEGLVWGVNAENLIDYNKTALAKFIDTFPDLDGIQFRMHNESGLEKGEQLGFWSDVFEMIKQKAPNLHLDLRAKELPEPVIQSAIDIGVNFRITTKHWMEQMGMPYHPTKTNPEESPIRHSYAYLLRYPKKYKIHWRLWNGGTTRVLLWGSPEYVRRFAESTHLYDGDGYEVNEPLATKMEAQPHDEKPFDLLKPDHVYYKYEFERYWHFFQVFGRIGYNPDTSTEIWDKEFETRFGKKAGPIIESALHKASWILPRIITSVYPYRGFPTTRGWAEKQRLGDLPEYAKNAGSDLMQFANFDEEAKLLVEGGETPKILPSSNSLWFEQISKEVDQLISDAEKAIGTNPNKEFVSTVTDLKILANLALYHSRRIPAAVSYRLFERTKNVAALEDAIAYEQKAIKAWRQIVDAADGVYADDLKMGVCVHDLCGSWKDELVLLEKGLVSLEQNRKSITPEKNASAVTPKYKPASQADNQELFHIVHTPVTEAPVGEPIEVNAEVSAPAGIEWVRLRYRNVNQDKEYQTMPMEATGEKNSYRAVVPADEIDPKWDFMYLIEVMDNNGNGSIYPDLNKETPYKFIKLIRQ</sequence>
<dbReference type="AlphaFoldDB" id="A0A1G7IX31"/>
<accession>A0A1G7IX31</accession>
<evidence type="ECO:0008006" key="3">
    <source>
        <dbReference type="Google" id="ProtNLM"/>
    </source>
</evidence>
<protein>
    <recommendedName>
        <fullName evidence="3">Glycosyl hydrolase family 20, domain 2</fullName>
    </recommendedName>
</protein>
<name>A0A1G7IX31_9FLAO</name>
<dbReference type="STRING" id="641691.SAMN05421636_1155"/>
<dbReference type="RefSeq" id="WP_091874138.1">
    <property type="nucleotide sequence ID" value="NZ_FNAO01000015.1"/>
</dbReference>